<dbReference type="GO" id="GO:0098797">
    <property type="term" value="C:plasma membrane protein complex"/>
    <property type="evidence" value="ECO:0007669"/>
    <property type="project" value="TreeGrafter"/>
</dbReference>
<dbReference type="InterPro" id="IPR003838">
    <property type="entry name" value="ABC3_permease_C"/>
</dbReference>
<comment type="caution">
    <text evidence="10">The sequence shown here is derived from an EMBL/GenBank/DDBJ whole genome shotgun (WGS) entry which is preliminary data.</text>
</comment>
<evidence type="ECO:0000256" key="7">
    <source>
        <dbReference type="SAM" id="Phobius"/>
    </source>
</evidence>
<evidence type="ECO:0000256" key="5">
    <source>
        <dbReference type="ARBA" id="ARBA00022989"/>
    </source>
</evidence>
<keyword evidence="5 7" id="KW-1133">Transmembrane helix</keyword>
<feature type="transmembrane region" description="Helical" evidence="7">
    <location>
        <begin position="350"/>
        <end position="372"/>
    </location>
</feature>
<dbReference type="EMBL" id="MKIE01000005">
    <property type="protein sequence ID" value="OHW62010.1"/>
    <property type="molecule type" value="Genomic_DNA"/>
</dbReference>
<evidence type="ECO:0000256" key="4">
    <source>
        <dbReference type="ARBA" id="ARBA00022692"/>
    </source>
</evidence>
<evidence type="ECO:0000256" key="6">
    <source>
        <dbReference type="ARBA" id="ARBA00023136"/>
    </source>
</evidence>
<evidence type="ECO:0000259" key="8">
    <source>
        <dbReference type="Pfam" id="PF02687"/>
    </source>
</evidence>
<evidence type="ECO:0000256" key="1">
    <source>
        <dbReference type="ARBA" id="ARBA00004651"/>
    </source>
</evidence>
<feature type="domain" description="ABC3 transporter permease C-terminal" evidence="8">
    <location>
        <begin position="260"/>
        <end position="379"/>
    </location>
</feature>
<evidence type="ECO:0000313" key="11">
    <source>
        <dbReference type="Proteomes" id="UP000180254"/>
    </source>
</evidence>
<dbReference type="AlphaFoldDB" id="A0A1S1V6K1"/>
<protein>
    <submittedName>
        <fullName evidence="10">Lipoprotein-releasing system transmembrane protein LolC</fullName>
    </submittedName>
</protein>
<dbReference type="PANTHER" id="PTHR30489:SF0">
    <property type="entry name" value="LIPOPROTEIN-RELEASING SYSTEM TRANSMEMBRANE PROTEIN LOLE"/>
    <property type="match status" value="1"/>
</dbReference>
<dbReference type="Pfam" id="PF12704">
    <property type="entry name" value="MacB_PCD"/>
    <property type="match status" value="1"/>
</dbReference>
<dbReference type="Proteomes" id="UP000180254">
    <property type="component" value="Unassembled WGS sequence"/>
</dbReference>
<dbReference type="RefSeq" id="WP_071063180.1">
    <property type="nucleotide sequence ID" value="NZ_MKIE01000005.1"/>
</dbReference>
<feature type="transmembrane region" description="Helical" evidence="7">
    <location>
        <begin position="258"/>
        <end position="281"/>
    </location>
</feature>
<evidence type="ECO:0000259" key="9">
    <source>
        <dbReference type="Pfam" id="PF12704"/>
    </source>
</evidence>
<keyword evidence="11" id="KW-1185">Reference proteome</keyword>
<comment type="subcellular location">
    <subcellularLocation>
        <location evidence="1">Cell membrane</location>
        <topology evidence="1">Multi-pass membrane protein</topology>
    </subcellularLocation>
</comment>
<accession>A0A1S1V6K1</accession>
<keyword evidence="6 7" id="KW-0472">Membrane</keyword>
<dbReference type="GO" id="GO:0044874">
    <property type="term" value="P:lipoprotein localization to outer membrane"/>
    <property type="evidence" value="ECO:0007669"/>
    <property type="project" value="TreeGrafter"/>
</dbReference>
<evidence type="ECO:0000256" key="3">
    <source>
        <dbReference type="ARBA" id="ARBA00022475"/>
    </source>
</evidence>
<keyword evidence="10" id="KW-0449">Lipoprotein</keyword>
<feature type="transmembrane region" description="Helical" evidence="7">
    <location>
        <begin position="20"/>
        <end position="40"/>
    </location>
</feature>
<dbReference type="OrthoDB" id="9770036at2"/>
<dbReference type="InterPro" id="IPR051447">
    <property type="entry name" value="Lipoprotein-release_system"/>
</dbReference>
<dbReference type="PANTHER" id="PTHR30489">
    <property type="entry name" value="LIPOPROTEIN-RELEASING SYSTEM TRANSMEMBRANE PROTEIN LOLE"/>
    <property type="match status" value="1"/>
</dbReference>
<feature type="domain" description="MacB-like periplasmic core" evidence="9">
    <location>
        <begin position="19"/>
        <end position="226"/>
    </location>
</feature>
<keyword evidence="3" id="KW-1003">Cell membrane</keyword>
<dbReference type="Pfam" id="PF02687">
    <property type="entry name" value="FtsX"/>
    <property type="match status" value="1"/>
</dbReference>
<gene>
    <name evidence="10" type="primary">lolC</name>
    <name evidence="10" type="ORF">EUAN_14580</name>
</gene>
<reference evidence="10 11" key="1">
    <citation type="submission" date="2016-09" db="EMBL/GenBank/DDBJ databases">
        <title>Genome sequence of Eubacterium angustum.</title>
        <authorList>
            <person name="Poehlein A."/>
            <person name="Daniel R."/>
        </authorList>
    </citation>
    <scope>NUCLEOTIDE SEQUENCE [LARGE SCALE GENOMIC DNA]</scope>
    <source>
        <strain evidence="10 11">DSM 1989</strain>
    </source>
</reference>
<feature type="transmembrane region" description="Helical" evidence="7">
    <location>
        <begin position="302"/>
        <end position="330"/>
    </location>
</feature>
<dbReference type="InterPro" id="IPR025857">
    <property type="entry name" value="MacB_PCD"/>
</dbReference>
<proteinExistence type="inferred from homology"/>
<dbReference type="STRING" id="39480.EUAN_14580"/>
<comment type="similarity">
    <text evidence="2">Belongs to the ABC-4 integral membrane protein family. LolC/E subfamily.</text>
</comment>
<evidence type="ECO:0000256" key="2">
    <source>
        <dbReference type="ARBA" id="ARBA00005236"/>
    </source>
</evidence>
<name>A0A1S1V6K1_9FIRM</name>
<organism evidence="10 11">
    <name type="scientific">Andreesenia angusta</name>
    <dbReference type="NCBI Taxonomy" id="39480"/>
    <lineage>
        <taxon>Bacteria</taxon>
        <taxon>Bacillati</taxon>
        <taxon>Bacillota</taxon>
        <taxon>Tissierellia</taxon>
        <taxon>Tissierellales</taxon>
        <taxon>Gottschalkiaceae</taxon>
        <taxon>Andreesenia</taxon>
    </lineage>
</organism>
<keyword evidence="4 7" id="KW-0812">Transmembrane</keyword>
<sequence>MNLAFKIATRFLAKSKGQTALISLGIGIGIAVLIFIGSLIEGLQIDLLDSTIGNASHITISNREKSESVESYGDIEEVLKEESRITEVSPNISSGAFISFSDEFIQVLFRGFDFERAEGIYAFEDSLTEGSKMPSGDEVLLGLAIAEENGIEIGDTVKVTAPEAESTELKVSGFIDLKVAALNESWVVGDIEKAKEIFGFKEDEVSSIEMQVEEPFSADAIALELESEIARDDLRYRDWKASNEQLLSGLSGQSTSSLMIQVFVIISVVLGISSVLAITVMQKSRQIGILKAMGIKDSTASLVFLMQGFILGIFGGILGIVFGIGLLFVFTKFALNADGTPVVPIYIDPLFIAVSGLVAVVSATIASVIPAIKSKNLSPIEVIRNG</sequence>
<evidence type="ECO:0000313" key="10">
    <source>
        <dbReference type="EMBL" id="OHW62010.1"/>
    </source>
</evidence>